<name>A0A1U7LRJ7_NEOID</name>
<keyword evidence="3" id="KW-1185">Reference proteome</keyword>
<gene>
    <name evidence="2" type="ORF">NEOLI_003857</name>
</gene>
<dbReference type="Proteomes" id="UP000186594">
    <property type="component" value="Unassembled WGS sequence"/>
</dbReference>
<protein>
    <submittedName>
        <fullName evidence="2">Uncharacterized protein</fullName>
    </submittedName>
</protein>
<accession>A0A1U7LRJ7</accession>
<dbReference type="EMBL" id="LXFE01000481">
    <property type="protein sequence ID" value="OLL25172.1"/>
    <property type="molecule type" value="Genomic_DNA"/>
</dbReference>
<evidence type="ECO:0000256" key="1">
    <source>
        <dbReference type="SAM" id="MobiDB-lite"/>
    </source>
</evidence>
<organism evidence="2 3">
    <name type="scientific">Neolecta irregularis (strain DAH-3)</name>
    <dbReference type="NCBI Taxonomy" id="1198029"/>
    <lineage>
        <taxon>Eukaryota</taxon>
        <taxon>Fungi</taxon>
        <taxon>Dikarya</taxon>
        <taxon>Ascomycota</taxon>
        <taxon>Taphrinomycotina</taxon>
        <taxon>Neolectales</taxon>
        <taxon>Neolectaceae</taxon>
        <taxon>Neolecta</taxon>
    </lineage>
</organism>
<reference evidence="2 3" key="1">
    <citation type="submission" date="2016-04" db="EMBL/GenBank/DDBJ databases">
        <title>Evolutionary innovation and constraint leading to complex multicellularity in the Ascomycota.</title>
        <authorList>
            <person name="Cisse O."/>
            <person name="Nguyen A."/>
            <person name="Hewitt D.A."/>
            <person name="Jedd G."/>
            <person name="Stajich J.E."/>
        </authorList>
    </citation>
    <scope>NUCLEOTIDE SEQUENCE [LARGE SCALE GENOMIC DNA]</scope>
    <source>
        <strain evidence="2 3">DAH-3</strain>
    </source>
</reference>
<evidence type="ECO:0000313" key="2">
    <source>
        <dbReference type="EMBL" id="OLL25172.1"/>
    </source>
</evidence>
<evidence type="ECO:0000313" key="3">
    <source>
        <dbReference type="Proteomes" id="UP000186594"/>
    </source>
</evidence>
<sequence>MTRVLPYPRSPYPDRIYSDNDDDDESVSDISSIFSFTSPISSLCSSPPSKEYPANISSIPAVLDETLETDLREALGQIFKFTDLLELSELNQGKTIPEDFDLPDEMDPFVAKSSTPITAHNFALAISVLTKIPIELAICETITTCKVFESKEQVLRAAILLIARHVFCWVPINMVYLISSAVFIAFKCFSPSSDFEYLSIDWWAGKIGVSGGRVRRWESRFLKVICFDVNVQREEWIAWESWINGLVPTSCST</sequence>
<comment type="caution">
    <text evidence="2">The sequence shown here is derived from an EMBL/GenBank/DDBJ whole genome shotgun (WGS) entry which is preliminary data.</text>
</comment>
<proteinExistence type="predicted"/>
<feature type="region of interest" description="Disordered" evidence="1">
    <location>
        <begin position="1"/>
        <end position="24"/>
    </location>
</feature>
<dbReference type="AlphaFoldDB" id="A0A1U7LRJ7"/>